<keyword evidence="8" id="KW-1185">Reference proteome</keyword>
<evidence type="ECO:0000259" key="6">
    <source>
        <dbReference type="PROSITE" id="PS51900"/>
    </source>
</evidence>
<dbReference type="Proteomes" id="UP001501237">
    <property type="component" value="Unassembled WGS sequence"/>
</dbReference>
<evidence type="ECO:0000256" key="2">
    <source>
        <dbReference type="ARBA" id="ARBA00023125"/>
    </source>
</evidence>
<feature type="domain" description="Core-binding (CB)" evidence="6">
    <location>
        <begin position="70"/>
        <end position="151"/>
    </location>
</feature>
<evidence type="ECO:0000256" key="4">
    <source>
        <dbReference type="PROSITE-ProRule" id="PRU01248"/>
    </source>
</evidence>
<dbReference type="InterPro" id="IPR002104">
    <property type="entry name" value="Integrase_catalytic"/>
</dbReference>
<dbReference type="PANTHER" id="PTHR30349">
    <property type="entry name" value="PHAGE INTEGRASE-RELATED"/>
    <property type="match status" value="1"/>
</dbReference>
<reference evidence="8" key="1">
    <citation type="journal article" date="2019" name="Int. J. Syst. Evol. Microbiol.">
        <title>The Global Catalogue of Microorganisms (GCM) 10K type strain sequencing project: providing services to taxonomists for standard genome sequencing and annotation.</title>
        <authorList>
            <consortium name="The Broad Institute Genomics Platform"/>
            <consortium name="The Broad Institute Genome Sequencing Center for Infectious Disease"/>
            <person name="Wu L."/>
            <person name="Ma J."/>
        </authorList>
    </citation>
    <scope>NUCLEOTIDE SEQUENCE [LARGE SCALE GENOMIC DNA]</scope>
    <source>
        <strain evidence="8">JCM 9377</strain>
    </source>
</reference>
<dbReference type="InterPro" id="IPR050090">
    <property type="entry name" value="Tyrosine_recombinase_XerCD"/>
</dbReference>
<proteinExistence type="predicted"/>
<keyword evidence="1" id="KW-0229">DNA integration</keyword>
<dbReference type="Gene3D" id="1.10.443.10">
    <property type="entry name" value="Intergrase catalytic core"/>
    <property type="match status" value="1"/>
</dbReference>
<dbReference type="Pfam" id="PF14659">
    <property type="entry name" value="Phage_int_SAM_3"/>
    <property type="match status" value="1"/>
</dbReference>
<dbReference type="PROSITE" id="PS51898">
    <property type="entry name" value="TYR_RECOMBINASE"/>
    <property type="match status" value="1"/>
</dbReference>
<sequence>MTKRRSRGDGGLHWDEQRQRWIASVTVGYHPDGRRIVRKASDPTKSGALRKLKEKVRDLDDGLAVGDGSHTVADAVKYWLEYGLSGRSPKTVKDYRGYAENHVIPGLGSRKLRDLTVEDVERWLNARTGELSTRSLRILHSILNRSVKKAQAMDRVKRNVVELAEIPEGRAGRPSKSLTLAQAEAVLSAAPGYALEAYVVLSILTGARTEELRALTWALTDLDGQPAAFGMPIIPPSIMVWRSDRTGGDTKTPKSRRTLAMPLRCVEALRAHKVRQDAAREKAGDRWQGNSLVFCTRTGRPLSADNVKRDIRPILKKAGLKPEDWTPREFRHTFVSLLSDSGVPLESISRLVGHQGTAVTELVYRHQIRPVIQDGATAMDEIFPAMPGEDEETPGAA</sequence>
<evidence type="ECO:0000313" key="7">
    <source>
        <dbReference type="EMBL" id="GAA3226079.1"/>
    </source>
</evidence>
<dbReference type="Pfam" id="PF00589">
    <property type="entry name" value="Phage_integrase"/>
    <property type="match status" value="1"/>
</dbReference>
<comment type="caution">
    <text evidence="7">The sequence shown here is derived from an EMBL/GenBank/DDBJ whole genome shotgun (WGS) entry which is preliminary data.</text>
</comment>
<keyword evidence="2 4" id="KW-0238">DNA-binding</keyword>
<name>A0ABP6QH87_9ACTN</name>
<dbReference type="SUPFAM" id="SSF56349">
    <property type="entry name" value="DNA breaking-rejoining enzymes"/>
    <property type="match status" value="1"/>
</dbReference>
<dbReference type="InterPro" id="IPR004107">
    <property type="entry name" value="Integrase_SAM-like_N"/>
</dbReference>
<evidence type="ECO:0000313" key="8">
    <source>
        <dbReference type="Proteomes" id="UP001501237"/>
    </source>
</evidence>
<protein>
    <submittedName>
        <fullName evidence="7">Site-specific integrase</fullName>
    </submittedName>
</protein>
<accession>A0ABP6QH87</accession>
<keyword evidence="3" id="KW-0233">DNA recombination</keyword>
<organism evidence="7 8">
    <name type="scientific">Actinocorallia longicatena</name>
    <dbReference type="NCBI Taxonomy" id="111803"/>
    <lineage>
        <taxon>Bacteria</taxon>
        <taxon>Bacillati</taxon>
        <taxon>Actinomycetota</taxon>
        <taxon>Actinomycetes</taxon>
        <taxon>Streptosporangiales</taxon>
        <taxon>Thermomonosporaceae</taxon>
        <taxon>Actinocorallia</taxon>
    </lineage>
</organism>
<dbReference type="InterPro" id="IPR044068">
    <property type="entry name" value="CB"/>
</dbReference>
<evidence type="ECO:0000256" key="3">
    <source>
        <dbReference type="ARBA" id="ARBA00023172"/>
    </source>
</evidence>
<dbReference type="PANTHER" id="PTHR30349:SF91">
    <property type="entry name" value="INTA PROTEIN"/>
    <property type="match status" value="1"/>
</dbReference>
<dbReference type="RefSeq" id="WP_344833599.1">
    <property type="nucleotide sequence ID" value="NZ_BAAAUV010000015.1"/>
</dbReference>
<dbReference type="PROSITE" id="PS51900">
    <property type="entry name" value="CB"/>
    <property type="match status" value="1"/>
</dbReference>
<feature type="domain" description="Tyr recombinase" evidence="5">
    <location>
        <begin position="173"/>
        <end position="380"/>
    </location>
</feature>
<evidence type="ECO:0000256" key="1">
    <source>
        <dbReference type="ARBA" id="ARBA00022908"/>
    </source>
</evidence>
<dbReference type="EMBL" id="BAAAUV010000015">
    <property type="protein sequence ID" value="GAA3226079.1"/>
    <property type="molecule type" value="Genomic_DNA"/>
</dbReference>
<dbReference type="InterPro" id="IPR010998">
    <property type="entry name" value="Integrase_recombinase_N"/>
</dbReference>
<gene>
    <name evidence="7" type="ORF">GCM10010468_54180</name>
</gene>
<dbReference type="Gene3D" id="1.10.150.130">
    <property type="match status" value="1"/>
</dbReference>
<dbReference type="InterPro" id="IPR013762">
    <property type="entry name" value="Integrase-like_cat_sf"/>
</dbReference>
<dbReference type="InterPro" id="IPR011010">
    <property type="entry name" value="DNA_brk_join_enz"/>
</dbReference>
<dbReference type="CDD" id="cd01189">
    <property type="entry name" value="INT_ICEBs1_C_like"/>
    <property type="match status" value="1"/>
</dbReference>
<evidence type="ECO:0000259" key="5">
    <source>
        <dbReference type="PROSITE" id="PS51898"/>
    </source>
</evidence>